<sequence length="197" mass="21422">MKLTLQTLAFLLSLSSALALTTPPSPTSTFNATIVPPFTVNLTTNGTITPPSRYYLQTRVKGPANEDKNGLYVSGYHTGAGMNDATLGSIDVASVGYLNGTNQQFEYDTDFPWGMVMVLYDFYAGKTCMLTCVYFLEWDFVAINVGYGSAGFFFNETGLQYDQDSTGFLGWLGEFSFTPSPLSPILARPISLLKTSG</sequence>
<dbReference type="InterPro" id="IPR057229">
    <property type="entry name" value="DUF7907"/>
</dbReference>
<evidence type="ECO:0000259" key="2">
    <source>
        <dbReference type="Pfam" id="PF25484"/>
    </source>
</evidence>
<evidence type="ECO:0000256" key="1">
    <source>
        <dbReference type="SAM" id="SignalP"/>
    </source>
</evidence>
<dbReference type="EMBL" id="CAJPDT010000070">
    <property type="protein sequence ID" value="CAF9933433.1"/>
    <property type="molecule type" value="Genomic_DNA"/>
</dbReference>
<keyword evidence="4" id="KW-1185">Reference proteome</keyword>
<proteinExistence type="predicted"/>
<keyword evidence="1" id="KW-0732">Signal</keyword>
<evidence type="ECO:0000313" key="3">
    <source>
        <dbReference type="EMBL" id="CAF9933433.1"/>
    </source>
</evidence>
<evidence type="ECO:0000313" key="4">
    <source>
        <dbReference type="Proteomes" id="UP000664534"/>
    </source>
</evidence>
<gene>
    <name evidence="3" type="ORF">IMSHALPRED_009357</name>
</gene>
<dbReference type="Proteomes" id="UP000664534">
    <property type="component" value="Unassembled WGS sequence"/>
</dbReference>
<dbReference type="AlphaFoldDB" id="A0A8H3G5C4"/>
<feature type="domain" description="DUF7907" evidence="2">
    <location>
        <begin position="52"/>
        <end position="172"/>
    </location>
</feature>
<organism evidence="3 4">
    <name type="scientific">Imshaugia aleurites</name>
    <dbReference type="NCBI Taxonomy" id="172621"/>
    <lineage>
        <taxon>Eukaryota</taxon>
        <taxon>Fungi</taxon>
        <taxon>Dikarya</taxon>
        <taxon>Ascomycota</taxon>
        <taxon>Pezizomycotina</taxon>
        <taxon>Lecanoromycetes</taxon>
        <taxon>OSLEUM clade</taxon>
        <taxon>Lecanoromycetidae</taxon>
        <taxon>Lecanorales</taxon>
        <taxon>Lecanorineae</taxon>
        <taxon>Parmeliaceae</taxon>
        <taxon>Imshaugia</taxon>
    </lineage>
</organism>
<dbReference type="OrthoDB" id="3518533at2759"/>
<feature type="chain" id="PRO_5034446841" description="DUF7907 domain-containing protein" evidence="1">
    <location>
        <begin position="20"/>
        <end position="197"/>
    </location>
</feature>
<dbReference type="Pfam" id="PF25484">
    <property type="entry name" value="DUF7907"/>
    <property type="match status" value="1"/>
</dbReference>
<protein>
    <recommendedName>
        <fullName evidence="2">DUF7907 domain-containing protein</fullName>
    </recommendedName>
</protein>
<comment type="caution">
    <text evidence="3">The sequence shown here is derived from an EMBL/GenBank/DDBJ whole genome shotgun (WGS) entry which is preliminary data.</text>
</comment>
<accession>A0A8H3G5C4</accession>
<feature type="signal peptide" evidence="1">
    <location>
        <begin position="1"/>
        <end position="19"/>
    </location>
</feature>
<name>A0A8H3G5C4_9LECA</name>
<reference evidence="3" key="1">
    <citation type="submission" date="2021-03" db="EMBL/GenBank/DDBJ databases">
        <authorList>
            <person name="Tagirdzhanova G."/>
        </authorList>
    </citation>
    <scope>NUCLEOTIDE SEQUENCE</scope>
</reference>